<dbReference type="RefSeq" id="WP_003353648.1">
    <property type="nucleotide sequence ID" value="NZ_JH414748.1"/>
</dbReference>
<dbReference type="Proteomes" id="UP000011747">
    <property type="component" value="Unassembled WGS sequence"/>
</dbReference>
<evidence type="ECO:0000313" key="3">
    <source>
        <dbReference type="Proteomes" id="UP000011747"/>
    </source>
</evidence>
<comment type="caution">
    <text evidence="2">The sequence shown here is derived from an EMBL/GenBank/DDBJ whole genome shotgun (WGS) entry which is preliminary data.</text>
</comment>
<keyword evidence="3" id="KW-1185">Reference proteome</keyword>
<dbReference type="Pfam" id="PF01928">
    <property type="entry name" value="CYTH"/>
    <property type="match status" value="1"/>
</dbReference>
<dbReference type="CDD" id="cd07762">
    <property type="entry name" value="CYTH-like_Pase_1"/>
    <property type="match status" value="1"/>
</dbReference>
<dbReference type="PROSITE" id="PS51707">
    <property type="entry name" value="CYTH"/>
    <property type="match status" value="1"/>
</dbReference>
<dbReference type="SUPFAM" id="SSF55154">
    <property type="entry name" value="CYTH-like phosphatases"/>
    <property type="match status" value="1"/>
</dbReference>
<dbReference type="InterPro" id="IPR033469">
    <property type="entry name" value="CYTH-like_dom_sf"/>
</dbReference>
<reference evidence="2 3" key="1">
    <citation type="submission" date="2011-09" db="EMBL/GenBank/DDBJ databases">
        <title>The Genome Sequence of Bacillus smithii 7_3_47FAA.</title>
        <authorList>
            <consortium name="The Broad Institute Genome Sequencing Platform"/>
            <person name="Earl A."/>
            <person name="Ward D."/>
            <person name="Feldgarden M."/>
            <person name="Gevers D."/>
            <person name="Daigneault M."/>
            <person name="Strauss J."/>
            <person name="Allen-Vercoe E."/>
            <person name="Young S.K."/>
            <person name="Zeng Q."/>
            <person name="Gargeya S."/>
            <person name="Fitzgerald M."/>
            <person name="Haas B."/>
            <person name="Abouelleil A."/>
            <person name="Alvarado L."/>
            <person name="Arachchi H.M."/>
            <person name="Berlin A."/>
            <person name="Brown A."/>
            <person name="Chapman S.B."/>
            <person name="Chen Z."/>
            <person name="Dunbar C."/>
            <person name="Freedman E."/>
            <person name="Gearin G."/>
            <person name="Goldberg J."/>
            <person name="Griggs A."/>
            <person name="Gujja S."/>
            <person name="Heiman D."/>
            <person name="Howarth C."/>
            <person name="Larson L."/>
            <person name="Lui A."/>
            <person name="MacDonald P.J.P."/>
            <person name="Montmayeur A."/>
            <person name="Murphy C."/>
            <person name="Neiman D."/>
            <person name="Pearson M."/>
            <person name="Priest M."/>
            <person name="Roberts A."/>
            <person name="Saif S."/>
            <person name="Shea T."/>
            <person name="Shenoy N."/>
            <person name="Sisk P."/>
            <person name="Stolte C."/>
            <person name="Sykes S."/>
            <person name="Wortman J."/>
            <person name="Nusbaum C."/>
            <person name="Birren B."/>
        </authorList>
    </citation>
    <scope>NUCLEOTIDE SEQUENCE [LARGE SCALE GENOMIC DNA]</scope>
    <source>
        <strain evidence="2 3">7_3_47FAA</strain>
    </source>
</reference>
<protein>
    <recommendedName>
        <fullName evidence="1">CYTH domain-containing protein</fullName>
    </recommendedName>
</protein>
<proteinExistence type="predicted"/>
<sequence length="192" mass="22579">MPKQLEIEFKNLLTEEEFHRLADRFRVSQNDFFSHKNHYFDTPSFLLKEKKMALRIRETNNHFELTLKQPYEKGLLETNQTLISEEATMMLTSGMIPDGEVKSALIQSSVPLSELKCFGTLTTCRAEIPYKDGILVLDKSWYLNTQDFELEYEVENYDVGKEKFLSLLQQYGIPVRKTENKIKRFYNALMSK</sequence>
<accession>G9QK15</accession>
<name>G9QK15_9BACI</name>
<gene>
    <name evidence="2" type="ORF">HMPREF1015_01554</name>
</gene>
<dbReference type="Gene3D" id="2.40.320.10">
    <property type="entry name" value="Hypothetical Protein Pfu-838710-001"/>
    <property type="match status" value="1"/>
</dbReference>
<dbReference type="SMART" id="SM01118">
    <property type="entry name" value="CYTH"/>
    <property type="match status" value="1"/>
</dbReference>
<evidence type="ECO:0000313" key="2">
    <source>
        <dbReference type="EMBL" id="EHL78477.1"/>
    </source>
</evidence>
<organism evidence="2 3">
    <name type="scientific">Bacillus smithii 7_3_47FAA</name>
    <dbReference type="NCBI Taxonomy" id="665952"/>
    <lineage>
        <taxon>Bacteria</taxon>
        <taxon>Bacillati</taxon>
        <taxon>Bacillota</taxon>
        <taxon>Bacilli</taxon>
        <taxon>Bacillales</taxon>
        <taxon>Bacillaceae</taxon>
        <taxon>Bacillus</taxon>
    </lineage>
</organism>
<dbReference type="InterPro" id="IPR023577">
    <property type="entry name" value="CYTH_domain"/>
</dbReference>
<dbReference type="HOGENOM" id="CLU_088898_1_0_9"/>
<dbReference type="AlphaFoldDB" id="G9QK15"/>
<dbReference type="PATRIC" id="fig|665952.3.peg.1337"/>
<evidence type="ECO:0000259" key="1">
    <source>
        <dbReference type="PROSITE" id="PS51707"/>
    </source>
</evidence>
<dbReference type="EMBL" id="ACWF01000068">
    <property type="protein sequence ID" value="EHL78477.1"/>
    <property type="molecule type" value="Genomic_DNA"/>
</dbReference>
<dbReference type="PIRSF" id="PIRSF012526">
    <property type="entry name" value="CYTH_UCP012526"/>
    <property type="match status" value="1"/>
</dbReference>
<feature type="domain" description="CYTH" evidence="1">
    <location>
        <begin position="4"/>
        <end position="192"/>
    </location>
</feature>
<dbReference type="InterPro" id="IPR009195">
    <property type="entry name" value="Uncharacterised_YjbK"/>
</dbReference>